<organism evidence="3">
    <name type="scientific">Angiostrongylus costaricensis</name>
    <name type="common">Nematode worm</name>
    <dbReference type="NCBI Taxonomy" id="334426"/>
    <lineage>
        <taxon>Eukaryota</taxon>
        <taxon>Metazoa</taxon>
        <taxon>Ecdysozoa</taxon>
        <taxon>Nematoda</taxon>
        <taxon>Chromadorea</taxon>
        <taxon>Rhabditida</taxon>
        <taxon>Rhabditina</taxon>
        <taxon>Rhabditomorpha</taxon>
        <taxon>Strongyloidea</taxon>
        <taxon>Metastrongylidae</taxon>
        <taxon>Angiostrongylus</taxon>
    </lineage>
</organism>
<dbReference type="Proteomes" id="UP000267027">
    <property type="component" value="Unassembled WGS sequence"/>
</dbReference>
<dbReference type="OrthoDB" id="1884855at2759"/>
<dbReference type="WBParaSite" id="ACOC_0000382101-mRNA-1">
    <property type="protein sequence ID" value="ACOC_0000382101-mRNA-1"/>
    <property type="gene ID" value="ACOC_0000382101"/>
</dbReference>
<sequence length="149" mass="17335">MRTSHIPSTVCQKKYLVYNDCVQSWVEAAKEAFPSAPFYEVSGGYVVVIVILNNRQAFFQFFYKEWVLEYVHRTLRHVTLPEYEYTHQFLLSDAPDMHELNRQNSKLVKCIVEEDDDAAQVLTTLIEQLERTSLDGTNDDIDNSDIHSI</sequence>
<protein>
    <submittedName>
        <fullName evidence="3">CPSF_A domain-containing protein</fullName>
    </submittedName>
</protein>
<accession>A0A0R3PHJ4</accession>
<keyword evidence="2" id="KW-1185">Reference proteome</keyword>
<dbReference type="EMBL" id="UYYA01001457">
    <property type="protein sequence ID" value="VDM55407.1"/>
    <property type="molecule type" value="Genomic_DNA"/>
</dbReference>
<dbReference type="AlphaFoldDB" id="A0A0R3PHJ4"/>
<name>A0A0R3PHJ4_ANGCS</name>
<reference evidence="1 2" key="2">
    <citation type="submission" date="2018-11" db="EMBL/GenBank/DDBJ databases">
        <authorList>
            <consortium name="Pathogen Informatics"/>
        </authorList>
    </citation>
    <scope>NUCLEOTIDE SEQUENCE [LARGE SCALE GENOMIC DNA]</scope>
    <source>
        <strain evidence="1 2">Costa Rica</strain>
    </source>
</reference>
<gene>
    <name evidence="1" type="ORF">ACOC_LOCUS3822</name>
</gene>
<evidence type="ECO:0000313" key="3">
    <source>
        <dbReference type="WBParaSite" id="ACOC_0000382101-mRNA-1"/>
    </source>
</evidence>
<evidence type="ECO:0000313" key="1">
    <source>
        <dbReference type="EMBL" id="VDM55407.1"/>
    </source>
</evidence>
<proteinExistence type="predicted"/>
<reference evidence="3" key="1">
    <citation type="submission" date="2017-02" db="UniProtKB">
        <authorList>
            <consortium name="WormBaseParasite"/>
        </authorList>
    </citation>
    <scope>IDENTIFICATION</scope>
</reference>
<evidence type="ECO:0000313" key="2">
    <source>
        <dbReference type="Proteomes" id="UP000267027"/>
    </source>
</evidence>